<name>A0ABR4BMG3_9LECA</name>
<feature type="signal peptide" evidence="1">
    <location>
        <begin position="1"/>
        <end position="22"/>
    </location>
</feature>
<proteinExistence type="predicted"/>
<evidence type="ECO:0000256" key="1">
    <source>
        <dbReference type="SAM" id="SignalP"/>
    </source>
</evidence>
<keyword evidence="1" id="KW-0732">Signal</keyword>
<protein>
    <submittedName>
        <fullName evidence="2">Uncharacterized protein</fullName>
    </submittedName>
</protein>
<keyword evidence="3" id="KW-1185">Reference proteome</keyword>
<evidence type="ECO:0000313" key="2">
    <source>
        <dbReference type="EMBL" id="KAL2058991.1"/>
    </source>
</evidence>
<feature type="chain" id="PRO_5047522880" evidence="1">
    <location>
        <begin position="23"/>
        <end position="195"/>
    </location>
</feature>
<sequence length="195" mass="20956">MMYIKILCAFVTILRTVAIVLATPLAVAPTSNQLLSPILQANDTINLGNNTLGNGSQVGKETFHYNIPGTDLSIDVNYYSELVLDAVALSQAFQVALDDMAFDVALHQDDPLQPDPYKTPRIPGQDCSITVESLNNPEPRVVHHITFKVASDALACIFGIYQVGYSGSSITVIKRNVTAGKVKVIGTIIIGHFAG</sequence>
<comment type="caution">
    <text evidence="2">The sequence shown here is derived from an EMBL/GenBank/DDBJ whole genome shotgun (WGS) entry which is preliminary data.</text>
</comment>
<dbReference type="EMBL" id="JBHFEH010000001">
    <property type="protein sequence ID" value="KAL2058991.1"/>
    <property type="molecule type" value="Genomic_DNA"/>
</dbReference>
<evidence type="ECO:0000313" key="3">
    <source>
        <dbReference type="Proteomes" id="UP001590951"/>
    </source>
</evidence>
<dbReference type="Proteomes" id="UP001590951">
    <property type="component" value="Unassembled WGS sequence"/>
</dbReference>
<gene>
    <name evidence="2" type="ORF">ABVK25_000283</name>
</gene>
<accession>A0ABR4BMG3</accession>
<reference evidence="2 3" key="1">
    <citation type="submission" date="2024-09" db="EMBL/GenBank/DDBJ databases">
        <title>Rethinking Asexuality: The Enigmatic Case of Functional Sexual Genes in Lepraria (Stereocaulaceae).</title>
        <authorList>
            <person name="Doellman M."/>
            <person name="Sun Y."/>
            <person name="Barcenas-Pena A."/>
            <person name="Lumbsch H.T."/>
            <person name="Grewe F."/>
        </authorList>
    </citation>
    <scope>NUCLEOTIDE SEQUENCE [LARGE SCALE GENOMIC DNA]</scope>
    <source>
        <strain evidence="2 3">Grewe 0041</strain>
    </source>
</reference>
<organism evidence="2 3">
    <name type="scientific">Lepraria finkii</name>
    <dbReference type="NCBI Taxonomy" id="1340010"/>
    <lineage>
        <taxon>Eukaryota</taxon>
        <taxon>Fungi</taxon>
        <taxon>Dikarya</taxon>
        <taxon>Ascomycota</taxon>
        <taxon>Pezizomycotina</taxon>
        <taxon>Lecanoromycetes</taxon>
        <taxon>OSLEUM clade</taxon>
        <taxon>Lecanoromycetidae</taxon>
        <taxon>Lecanorales</taxon>
        <taxon>Lecanorineae</taxon>
        <taxon>Stereocaulaceae</taxon>
        <taxon>Lepraria</taxon>
    </lineage>
</organism>